<evidence type="ECO:0000313" key="1">
    <source>
        <dbReference type="EMBL" id="KGG52567.1"/>
    </source>
</evidence>
<dbReference type="Proteomes" id="UP000029725">
    <property type="component" value="Unassembled WGS sequence"/>
</dbReference>
<evidence type="ECO:0000313" key="2">
    <source>
        <dbReference type="Proteomes" id="UP000029725"/>
    </source>
</evidence>
<dbReference type="VEuPathDB" id="MicrosporidiaDB:DI09_15p340"/>
<reference evidence="1 2" key="1">
    <citation type="submission" date="2014-04" db="EMBL/GenBank/DDBJ databases">
        <title>A new species of microsporidia sheds light on the evolution of extreme parasitism.</title>
        <authorList>
            <person name="Haag K.L."/>
            <person name="James T.Y."/>
            <person name="Larsson R."/>
            <person name="Schaer T.M."/>
            <person name="Refardt D."/>
            <person name="Pombert J.-F."/>
            <person name="Ebert D."/>
        </authorList>
    </citation>
    <scope>NUCLEOTIDE SEQUENCE [LARGE SCALE GENOMIC DNA]</scope>
    <source>
        <strain evidence="1 2">UGP3</strain>
        <tissue evidence="1">Spores</tissue>
    </source>
</reference>
<keyword evidence="2" id="KW-1185">Reference proteome</keyword>
<dbReference type="HOGENOM" id="CLU_1960097_0_0_1"/>
<dbReference type="EMBL" id="JMKJ01000066">
    <property type="protein sequence ID" value="KGG52567.1"/>
    <property type="molecule type" value="Genomic_DNA"/>
</dbReference>
<dbReference type="AlphaFoldDB" id="A0A098VUB3"/>
<name>A0A098VUB3_9MICR</name>
<dbReference type="RefSeq" id="XP_013238994.1">
    <property type="nucleotide sequence ID" value="XM_013383540.1"/>
</dbReference>
<dbReference type="GeneID" id="25258562"/>
<organism evidence="1 2">
    <name type="scientific">Mitosporidium daphniae</name>
    <dbReference type="NCBI Taxonomy" id="1485682"/>
    <lineage>
        <taxon>Eukaryota</taxon>
        <taxon>Fungi</taxon>
        <taxon>Fungi incertae sedis</taxon>
        <taxon>Microsporidia</taxon>
        <taxon>Mitosporidium</taxon>
    </lineage>
</organism>
<protein>
    <submittedName>
        <fullName evidence="1">Uncharacterized protein</fullName>
    </submittedName>
</protein>
<sequence>MFGEPEGAHKDEVHRHIKASIGLEKLSESCNGSKKSPSEIDNIFFASMERISFLVKKYNQSPNDEARELIAKISLVEQLNIRKALEKKFCLSPATEYKAQPYNSSALKVAIETISNQYKVQISLVTIE</sequence>
<comment type="caution">
    <text evidence="1">The sequence shown here is derived from an EMBL/GenBank/DDBJ whole genome shotgun (WGS) entry which is preliminary data.</text>
</comment>
<proteinExistence type="predicted"/>
<accession>A0A098VUB3</accession>
<gene>
    <name evidence="1" type="ORF">DI09_15p340</name>
</gene>